<dbReference type="Proteomes" id="UP001157938">
    <property type="component" value="Unassembled WGS sequence"/>
</dbReference>
<protein>
    <submittedName>
        <fullName evidence="2">Uncharacterized protein</fullName>
    </submittedName>
</protein>
<dbReference type="EMBL" id="CANTFK010000921">
    <property type="protein sequence ID" value="CAI5733340.1"/>
    <property type="molecule type" value="Genomic_DNA"/>
</dbReference>
<comment type="caution">
    <text evidence="2">The sequence shown here is derived from an EMBL/GenBank/DDBJ whole genome shotgun (WGS) entry which is preliminary data.</text>
</comment>
<name>A0AAV0U8U4_9STRA</name>
<keyword evidence="3" id="KW-1185">Reference proteome</keyword>
<organism evidence="2 4">
    <name type="scientific">Peronospora farinosa</name>
    <dbReference type="NCBI Taxonomy" id="134698"/>
    <lineage>
        <taxon>Eukaryota</taxon>
        <taxon>Sar</taxon>
        <taxon>Stramenopiles</taxon>
        <taxon>Oomycota</taxon>
        <taxon>Peronosporomycetes</taxon>
        <taxon>Peronosporales</taxon>
        <taxon>Peronosporaceae</taxon>
        <taxon>Peronospora</taxon>
    </lineage>
</organism>
<dbReference type="EMBL" id="CAKLBC010001634">
    <property type="protein sequence ID" value="CAH0492991.1"/>
    <property type="molecule type" value="Genomic_DNA"/>
</dbReference>
<reference evidence="1 3" key="1">
    <citation type="submission" date="2021-11" db="EMBL/GenBank/DDBJ databases">
        <authorList>
            <person name="Islam A."/>
            <person name="Islam S."/>
            <person name="Flora M.S."/>
            <person name="Rahman M."/>
            <person name="Ziaur R.M."/>
            <person name="Epstein J.H."/>
            <person name="Hassan M."/>
            <person name="Klassen M."/>
            <person name="Woodard K."/>
            <person name="Webb A."/>
            <person name="Webby R.J."/>
            <person name="El Zowalaty M.E."/>
        </authorList>
    </citation>
    <scope>NUCLEOTIDE SEQUENCE [LARGE SCALE GENOMIC DNA]</scope>
    <source>
        <strain evidence="1">Pf1</strain>
    </source>
</reference>
<sequence>MGSHSYAGEKWLLFVREEHGFVFTAVVTQEMSVIAEVQVDETTLKEHSEELGLEIKLEEFKTLFVKTLEQRQCVDIQVEMKEKTKSVQNVYLLLTYKFSPTISRKGVFQLPIVAPDAPKSIVTLLASIHATPPRPMLTEQQQREKLAKESLAVAIKKSSADSTAVNHEANIQEINGTAAASQSSANVAITTAEVNPKLLKRRHVPTGIMRRKGPRGAKLVKK</sequence>
<gene>
    <name evidence="1" type="ORF">PFR001_LOCUS8160</name>
    <name evidence="2" type="ORF">PFR002_LOCUS7156</name>
</gene>
<proteinExistence type="predicted"/>
<dbReference type="AlphaFoldDB" id="A0AAV0U8U4"/>
<dbReference type="Proteomes" id="UP001159659">
    <property type="component" value="Unassembled WGS sequence"/>
</dbReference>
<accession>A0AAV0U8U4</accession>
<evidence type="ECO:0000313" key="1">
    <source>
        <dbReference type="EMBL" id="CAH0492991.1"/>
    </source>
</evidence>
<evidence type="ECO:0000313" key="3">
    <source>
        <dbReference type="Proteomes" id="UP001157938"/>
    </source>
</evidence>
<evidence type="ECO:0000313" key="4">
    <source>
        <dbReference type="Proteomes" id="UP001159659"/>
    </source>
</evidence>
<reference evidence="2" key="2">
    <citation type="submission" date="2022-12" db="EMBL/GenBank/DDBJ databases">
        <authorList>
            <person name="Webb A."/>
        </authorList>
    </citation>
    <scope>NUCLEOTIDE SEQUENCE</scope>
    <source>
        <strain evidence="2">Pf2</strain>
    </source>
</reference>
<evidence type="ECO:0000313" key="2">
    <source>
        <dbReference type="EMBL" id="CAI5733340.1"/>
    </source>
</evidence>